<feature type="region of interest" description="Disordered" evidence="1">
    <location>
        <begin position="28"/>
        <end position="62"/>
    </location>
</feature>
<dbReference type="RefSeq" id="WP_066268594.1">
    <property type="nucleotide sequence ID" value="NZ_JARMAB010000003.1"/>
</dbReference>
<name>A0ABU6MB40_9BACI</name>
<dbReference type="EMBL" id="JARMAB010000003">
    <property type="protein sequence ID" value="MED1201874.1"/>
    <property type="molecule type" value="Genomic_DNA"/>
</dbReference>
<comment type="caution">
    <text evidence="2">The sequence shown here is derived from an EMBL/GenBank/DDBJ whole genome shotgun (WGS) entry which is preliminary data.</text>
</comment>
<organism evidence="2 3">
    <name type="scientific">Heyndrickxia acidicola</name>
    <dbReference type="NCBI Taxonomy" id="209389"/>
    <lineage>
        <taxon>Bacteria</taxon>
        <taxon>Bacillati</taxon>
        <taxon>Bacillota</taxon>
        <taxon>Bacilli</taxon>
        <taxon>Bacillales</taxon>
        <taxon>Bacillaceae</taxon>
        <taxon>Heyndrickxia</taxon>
    </lineage>
</organism>
<evidence type="ECO:0000313" key="2">
    <source>
        <dbReference type="EMBL" id="MED1201874.1"/>
    </source>
</evidence>
<evidence type="ECO:0000313" key="3">
    <source>
        <dbReference type="Proteomes" id="UP001341444"/>
    </source>
</evidence>
<protein>
    <submittedName>
        <fullName evidence="2">Uncharacterized protein</fullName>
    </submittedName>
</protein>
<evidence type="ECO:0000256" key="1">
    <source>
        <dbReference type="SAM" id="MobiDB-lite"/>
    </source>
</evidence>
<keyword evidence="3" id="KW-1185">Reference proteome</keyword>
<sequence>MLGRESTSRMTGALPPISIKAWSRTESKVDWSERHETPAGSAVRGDPAGACDEEAPLPPRGKRVPAAEINLQEIHDTANVSVKAHF</sequence>
<accession>A0ABU6MB40</accession>
<reference evidence="2 3" key="1">
    <citation type="submission" date="2023-03" db="EMBL/GenBank/DDBJ databases">
        <title>Bacillus Genome Sequencing.</title>
        <authorList>
            <person name="Dunlap C."/>
        </authorList>
    </citation>
    <scope>NUCLEOTIDE SEQUENCE [LARGE SCALE GENOMIC DNA]</scope>
    <source>
        <strain evidence="2 3">B-23453</strain>
    </source>
</reference>
<feature type="compositionally biased region" description="Basic and acidic residues" evidence="1">
    <location>
        <begin position="28"/>
        <end position="37"/>
    </location>
</feature>
<proteinExistence type="predicted"/>
<gene>
    <name evidence="2" type="ORF">P4T90_02085</name>
</gene>
<dbReference type="Proteomes" id="UP001341444">
    <property type="component" value="Unassembled WGS sequence"/>
</dbReference>